<protein>
    <submittedName>
        <fullName evidence="2">Uncharacterized protein</fullName>
    </submittedName>
</protein>
<keyword evidence="3" id="KW-1185">Reference proteome</keyword>
<feature type="region of interest" description="Disordered" evidence="1">
    <location>
        <begin position="65"/>
        <end position="103"/>
    </location>
</feature>
<evidence type="ECO:0000256" key="1">
    <source>
        <dbReference type="SAM" id="MobiDB-lite"/>
    </source>
</evidence>
<dbReference type="InParanoid" id="G5A3K7"/>
<feature type="compositionally biased region" description="Low complexity" evidence="1">
    <location>
        <begin position="727"/>
        <end position="748"/>
    </location>
</feature>
<feature type="region of interest" description="Disordered" evidence="1">
    <location>
        <begin position="576"/>
        <end position="598"/>
    </location>
</feature>
<feature type="compositionally biased region" description="Low complexity" evidence="1">
    <location>
        <begin position="93"/>
        <end position="103"/>
    </location>
</feature>
<evidence type="ECO:0000313" key="2">
    <source>
        <dbReference type="EMBL" id="EGZ09380.1"/>
    </source>
</evidence>
<feature type="region of interest" description="Disordered" evidence="1">
    <location>
        <begin position="686"/>
        <end position="801"/>
    </location>
</feature>
<feature type="compositionally biased region" description="Acidic residues" evidence="1">
    <location>
        <begin position="783"/>
        <end position="795"/>
    </location>
</feature>
<dbReference type="Proteomes" id="UP000002640">
    <property type="component" value="Unassembled WGS sequence"/>
</dbReference>
<dbReference type="GeneID" id="20638526"/>
<reference evidence="2 3" key="1">
    <citation type="journal article" date="2006" name="Science">
        <title>Phytophthora genome sequences uncover evolutionary origins and mechanisms of pathogenesis.</title>
        <authorList>
            <person name="Tyler B.M."/>
            <person name="Tripathy S."/>
            <person name="Zhang X."/>
            <person name="Dehal P."/>
            <person name="Jiang R.H."/>
            <person name="Aerts A."/>
            <person name="Arredondo F.D."/>
            <person name="Baxter L."/>
            <person name="Bensasson D."/>
            <person name="Beynon J.L."/>
            <person name="Chapman J."/>
            <person name="Damasceno C.M."/>
            <person name="Dorrance A.E."/>
            <person name="Dou D."/>
            <person name="Dickerman A.W."/>
            <person name="Dubchak I.L."/>
            <person name="Garbelotto M."/>
            <person name="Gijzen M."/>
            <person name="Gordon S.G."/>
            <person name="Govers F."/>
            <person name="Grunwald N.J."/>
            <person name="Huang W."/>
            <person name="Ivors K.L."/>
            <person name="Jones R.W."/>
            <person name="Kamoun S."/>
            <person name="Krampis K."/>
            <person name="Lamour K.H."/>
            <person name="Lee M.K."/>
            <person name="McDonald W.H."/>
            <person name="Medina M."/>
            <person name="Meijer H.J."/>
            <person name="Nordberg E.K."/>
            <person name="Maclean D.J."/>
            <person name="Ospina-Giraldo M.D."/>
            <person name="Morris P.F."/>
            <person name="Phuntumart V."/>
            <person name="Putnam N.H."/>
            <person name="Rash S."/>
            <person name="Rose J.K."/>
            <person name="Sakihama Y."/>
            <person name="Salamov A.A."/>
            <person name="Savidor A."/>
            <person name="Scheuring C.F."/>
            <person name="Smith B.M."/>
            <person name="Sobral B.W."/>
            <person name="Terry A."/>
            <person name="Torto-Alalibo T.A."/>
            <person name="Win J."/>
            <person name="Xu Z."/>
            <person name="Zhang H."/>
            <person name="Grigoriev I.V."/>
            <person name="Rokhsar D.S."/>
            <person name="Boore J.L."/>
        </authorList>
    </citation>
    <scope>NUCLEOTIDE SEQUENCE [LARGE SCALE GENOMIC DNA]</scope>
    <source>
        <strain evidence="2 3">P6497</strain>
    </source>
</reference>
<dbReference type="AlphaFoldDB" id="G5A3K7"/>
<feature type="compositionally biased region" description="Low complexity" evidence="1">
    <location>
        <begin position="493"/>
        <end position="545"/>
    </location>
</feature>
<feature type="region of interest" description="Disordered" evidence="1">
    <location>
        <begin position="132"/>
        <end position="168"/>
    </location>
</feature>
<feature type="compositionally biased region" description="Polar residues" evidence="1">
    <location>
        <begin position="65"/>
        <end position="88"/>
    </location>
</feature>
<feature type="compositionally biased region" description="Low complexity" evidence="1">
    <location>
        <begin position="709"/>
        <end position="718"/>
    </location>
</feature>
<gene>
    <name evidence="2" type="ORF">PHYSODRAFT_254650</name>
</gene>
<dbReference type="RefSeq" id="XP_009534241.1">
    <property type="nucleotide sequence ID" value="XM_009535946.1"/>
</dbReference>
<organism evidence="2 3">
    <name type="scientific">Phytophthora sojae (strain P6497)</name>
    <name type="common">Soybean stem and root rot agent</name>
    <name type="synonym">Phytophthora megasperma f. sp. glycines</name>
    <dbReference type="NCBI Taxonomy" id="1094619"/>
    <lineage>
        <taxon>Eukaryota</taxon>
        <taxon>Sar</taxon>
        <taxon>Stramenopiles</taxon>
        <taxon>Oomycota</taxon>
        <taxon>Peronosporomycetes</taxon>
        <taxon>Peronosporales</taxon>
        <taxon>Peronosporaceae</taxon>
        <taxon>Phytophthora</taxon>
    </lineage>
</organism>
<name>G5A3K7_PHYSP</name>
<accession>G5A3K7</accession>
<dbReference type="EMBL" id="JH159159">
    <property type="protein sequence ID" value="EGZ09380.1"/>
    <property type="molecule type" value="Genomic_DNA"/>
</dbReference>
<feature type="region of interest" description="Disordered" evidence="1">
    <location>
        <begin position="489"/>
        <end position="564"/>
    </location>
</feature>
<dbReference type="KEGG" id="psoj:PHYSODRAFT_254650"/>
<proteinExistence type="predicted"/>
<feature type="compositionally biased region" description="Basic and acidic residues" evidence="1">
    <location>
        <begin position="579"/>
        <end position="598"/>
    </location>
</feature>
<evidence type="ECO:0000313" key="3">
    <source>
        <dbReference type="Proteomes" id="UP000002640"/>
    </source>
</evidence>
<sequence length="1062" mass="115813">MSRTTSSHNRPILPNLWSVIPSHLRNSSRAQRPQWQLQHQQVLRFRGHPPLLVRIRHFRCLTPRMTDSQQSDAPPAGSVNQDPASQGAPSAPATLQASSSTPLAASATPATSASLQKLLAMSSAPPVAAQSAPAASTSSISPATTAATSSGTSSAPPTPSGTPASSAVTTTAPVATTMVPAISGDATVLVLRPTPAMPSLSALQTAQATTQSAPATSTISGLLHAVEASRYQTDPMVMPATIDDLRDGALIAGAADGLGCVLSSPDITDPRIRAALDREMIPLAQSYGADQLASRSLRTVQYLHHTVQFIQALEQQSSGDASTSGVAGLTVRCQQMAQALKRQSDVHKAELQRLHMTHTVALQAAAAGASAGVTGGRLTDITAAAEIQKLKDDLDKTFKLRSQYAREKGEAEDALEKRIAELEAQIHDSRAFDPGALCDFLFNSSAFKGNWRRLLELLQSYRTGKPAPASYRTTIQVSARDLGFEDSEPYTTQAAQPSAASAPASSPPGSAQAITTPTSSSLPATPLRTPPMTSTAPSSAAAPETVDLTRSASSPPKAKAPMIKPFTQRIALPRRPTKFKPERKNAKKESPSARSDLDAAKAVPNQFSWDGTRPDVQELMLARVAFWDAVDEAQKDQMLHDQFGKKNLIYMLTSRMYWEALDDTPWMQYVPDKYFDAAVTRLPAPGLTRIPAPWRTLPKKPSASDYDSDSSFMSVLSSEDTDDSDGDQSYYGSKAKAPSSISTRSQSSPADKKRQRSSTSSGGSSVTKRQRSASGTSVTSADPEPDDAETPEEGVDNGIIKAPKKGSWFHNGIRVQKLHHQTIGFPAYMPSKTGIEQLHNRIEYAYYLELLRSDPWDDMWDGRVDFLVYHTHAEITPEMCEAVVVIAGFMSAWRRAYWERLHWYPFPSKIDYVQLAKELGLPELATVYRERKDRAQEFELRRRDLIDQLRGVKGYSDRIWFEPGLWAVPNDPCHWILRDPDLKISLADQLFTLDGQEPVRTQWATRRSDKQFEAIVPPELKSKSRAEREANPIIPAPEYNHDTLAEVLRALEAVQDKETEKA</sequence>